<dbReference type="Proteomes" id="UP000789920">
    <property type="component" value="Unassembled WGS sequence"/>
</dbReference>
<keyword evidence="2" id="KW-1185">Reference proteome</keyword>
<feature type="non-terminal residue" evidence="1">
    <location>
        <position position="119"/>
    </location>
</feature>
<reference evidence="1" key="1">
    <citation type="submission" date="2021-06" db="EMBL/GenBank/DDBJ databases">
        <authorList>
            <person name="Kallberg Y."/>
            <person name="Tangrot J."/>
            <person name="Rosling A."/>
        </authorList>
    </citation>
    <scope>NUCLEOTIDE SEQUENCE</scope>
    <source>
        <strain evidence="1">MA461A</strain>
    </source>
</reference>
<sequence length="119" mass="13458">KQYLARKLGSSTVLSETRYSLICLEITAVIFLSKCSSTIYADKCKLDNTNENNYQITITIEETTSSAKEQRLSSQRSFNSSKRQSSKLSTKINEGQRKRPGSLDLLDIPIETKPIDMEM</sequence>
<proteinExistence type="predicted"/>
<accession>A0ACA9RS38</accession>
<evidence type="ECO:0000313" key="1">
    <source>
        <dbReference type="EMBL" id="CAG8808361.1"/>
    </source>
</evidence>
<name>A0ACA9RS38_9GLOM</name>
<comment type="caution">
    <text evidence="1">The sequence shown here is derived from an EMBL/GenBank/DDBJ whole genome shotgun (WGS) entry which is preliminary data.</text>
</comment>
<evidence type="ECO:0000313" key="2">
    <source>
        <dbReference type="Proteomes" id="UP000789920"/>
    </source>
</evidence>
<gene>
    <name evidence="1" type="ORF">RPERSI_LOCUS22604</name>
</gene>
<organism evidence="1 2">
    <name type="scientific">Racocetra persica</name>
    <dbReference type="NCBI Taxonomy" id="160502"/>
    <lineage>
        <taxon>Eukaryota</taxon>
        <taxon>Fungi</taxon>
        <taxon>Fungi incertae sedis</taxon>
        <taxon>Mucoromycota</taxon>
        <taxon>Glomeromycotina</taxon>
        <taxon>Glomeromycetes</taxon>
        <taxon>Diversisporales</taxon>
        <taxon>Gigasporaceae</taxon>
        <taxon>Racocetra</taxon>
    </lineage>
</organism>
<protein>
    <submittedName>
        <fullName evidence="1">31845_t:CDS:1</fullName>
    </submittedName>
</protein>
<feature type="non-terminal residue" evidence="1">
    <location>
        <position position="1"/>
    </location>
</feature>
<dbReference type="EMBL" id="CAJVQC010068754">
    <property type="protein sequence ID" value="CAG8808361.1"/>
    <property type="molecule type" value="Genomic_DNA"/>
</dbReference>